<feature type="transmembrane region" description="Helical" evidence="5">
    <location>
        <begin position="204"/>
        <end position="224"/>
    </location>
</feature>
<feature type="transmembrane region" description="Helical" evidence="5">
    <location>
        <begin position="444"/>
        <end position="467"/>
    </location>
</feature>
<evidence type="ECO:0000313" key="7">
    <source>
        <dbReference type="EMBL" id="EAR10739.1"/>
    </source>
</evidence>
<evidence type="ECO:0000313" key="8">
    <source>
        <dbReference type="Proteomes" id="UP000005953"/>
    </source>
</evidence>
<dbReference type="SUPFAM" id="SSF103473">
    <property type="entry name" value="MFS general substrate transporter"/>
    <property type="match status" value="2"/>
</dbReference>
<gene>
    <name evidence="7" type="ORF">MED297_12005</name>
</gene>
<dbReference type="Gene3D" id="1.20.1720.10">
    <property type="entry name" value="Multidrug resistance protein D"/>
    <property type="match status" value="1"/>
</dbReference>
<feature type="transmembrane region" description="Helical" evidence="5">
    <location>
        <begin position="278"/>
        <end position="303"/>
    </location>
</feature>
<evidence type="ECO:0000256" key="2">
    <source>
        <dbReference type="ARBA" id="ARBA00022692"/>
    </source>
</evidence>
<evidence type="ECO:0000259" key="6">
    <source>
        <dbReference type="PROSITE" id="PS50850"/>
    </source>
</evidence>
<feature type="domain" description="Major facilitator superfamily (MFS) profile" evidence="6">
    <location>
        <begin position="14"/>
        <end position="471"/>
    </location>
</feature>
<dbReference type="GO" id="GO:0022857">
    <property type="term" value="F:transmembrane transporter activity"/>
    <property type="evidence" value="ECO:0007669"/>
    <property type="project" value="InterPro"/>
</dbReference>
<dbReference type="Gene3D" id="1.20.1250.20">
    <property type="entry name" value="MFS general substrate transporter like domains"/>
    <property type="match status" value="1"/>
</dbReference>
<dbReference type="Proteomes" id="UP000005953">
    <property type="component" value="Unassembled WGS sequence"/>
</dbReference>
<evidence type="ECO:0000256" key="3">
    <source>
        <dbReference type="ARBA" id="ARBA00022989"/>
    </source>
</evidence>
<feature type="transmembrane region" description="Helical" evidence="5">
    <location>
        <begin position="173"/>
        <end position="192"/>
    </location>
</feature>
<dbReference type="PRINTS" id="PR01036">
    <property type="entry name" value="TCRTETB"/>
</dbReference>
<dbReference type="HOGENOM" id="CLU_000960_28_2_6"/>
<feature type="transmembrane region" description="Helical" evidence="5">
    <location>
        <begin position="236"/>
        <end position="257"/>
    </location>
</feature>
<feature type="transmembrane region" description="Helical" evidence="5">
    <location>
        <begin position="371"/>
        <end position="393"/>
    </location>
</feature>
<dbReference type="PROSITE" id="PS50850">
    <property type="entry name" value="MFS"/>
    <property type="match status" value="1"/>
</dbReference>
<feature type="transmembrane region" description="Helical" evidence="5">
    <location>
        <begin position="12"/>
        <end position="36"/>
    </location>
</feature>
<keyword evidence="3 5" id="KW-1133">Transmembrane helix</keyword>
<evidence type="ECO:0000256" key="4">
    <source>
        <dbReference type="ARBA" id="ARBA00023136"/>
    </source>
</evidence>
<organism evidence="7 8">
    <name type="scientific">Reinekea blandensis MED297</name>
    <dbReference type="NCBI Taxonomy" id="314283"/>
    <lineage>
        <taxon>Bacteria</taxon>
        <taxon>Pseudomonadati</taxon>
        <taxon>Pseudomonadota</taxon>
        <taxon>Gammaproteobacteria</taxon>
        <taxon>Oceanospirillales</taxon>
        <taxon>Saccharospirillaceae</taxon>
        <taxon>Reinekea</taxon>
    </lineage>
</organism>
<feature type="transmembrane region" description="Helical" evidence="5">
    <location>
        <begin position="414"/>
        <end position="432"/>
    </location>
</feature>
<protein>
    <submittedName>
        <fullName evidence="7">Putative transmembrane efflux protein</fullName>
    </submittedName>
</protein>
<feature type="transmembrane region" description="Helical" evidence="5">
    <location>
        <begin position="344"/>
        <end position="365"/>
    </location>
</feature>
<accession>A4BBC6</accession>
<dbReference type="AlphaFoldDB" id="A4BBC6"/>
<keyword evidence="8" id="KW-1185">Reference proteome</keyword>
<name>A4BBC6_9GAMM</name>
<sequence length="481" mass="52043">MTAVLSDTPRYWRAFAFLMLANIMNLLDVTIVNVSLPMIQQQLGATNAQLQWISIVYVTAFACGLLPFGKLGDVLGRKPVFLIGVLGFVLASALCGFANSIEMLIAARLLQGLAAAVMTPQVMAIANAIFPSSEKSRMFGVIGMLSSLASVLGPFVGGLLLEWDPLALDWRSVFLINLPIGLVALIGAWLYVPHAQNDFKSAAVRHIDLIGSLLFAVFMAALLYPLTEGAVLGWPWWIVALLAFAVLCFIVLMRWEIRFAQRSHAALLPLSLQQNRSFWLGVGLIMSLASVAPGYFLILTLYLQQGYQLSPLMSALTTMAFPVGVMSASYLMGRLSPQWQSWRVVIGLSALIIGFALMLMSHHYFKGPAQQWLFWGPLLIAGFGMGSAIIALFQSVMASVPVADSGAASGAMQSIQQMGMALGMAVMGQLFFHSLSIDGDYNEALTAGLLYGLCVYLVALLVAIRFLKGKSSSDRVVEKAT</sequence>
<dbReference type="Pfam" id="PF07690">
    <property type="entry name" value="MFS_1"/>
    <property type="match status" value="2"/>
</dbReference>
<feature type="transmembrane region" description="Helical" evidence="5">
    <location>
        <begin position="48"/>
        <end position="68"/>
    </location>
</feature>
<evidence type="ECO:0000256" key="5">
    <source>
        <dbReference type="SAM" id="Phobius"/>
    </source>
</evidence>
<keyword evidence="2 5" id="KW-0812">Transmembrane</keyword>
<dbReference type="CDD" id="cd17321">
    <property type="entry name" value="MFS_MMR_MDR_like"/>
    <property type="match status" value="1"/>
</dbReference>
<evidence type="ECO:0000256" key="1">
    <source>
        <dbReference type="ARBA" id="ARBA00004141"/>
    </source>
</evidence>
<dbReference type="RefSeq" id="WP_008042081.1">
    <property type="nucleotide sequence ID" value="NZ_CH724149.1"/>
</dbReference>
<feature type="transmembrane region" description="Helical" evidence="5">
    <location>
        <begin position="309"/>
        <end position="332"/>
    </location>
</feature>
<dbReference type="EMBL" id="AAOE01000003">
    <property type="protein sequence ID" value="EAR10739.1"/>
    <property type="molecule type" value="Genomic_DNA"/>
</dbReference>
<dbReference type="PANTHER" id="PTHR42718:SF39">
    <property type="entry name" value="ACTINORHODIN TRANSPORTER-RELATED"/>
    <property type="match status" value="1"/>
</dbReference>
<dbReference type="InterPro" id="IPR036259">
    <property type="entry name" value="MFS_trans_sf"/>
</dbReference>
<feature type="transmembrane region" description="Helical" evidence="5">
    <location>
        <begin position="138"/>
        <end position="161"/>
    </location>
</feature>
<dbReference type="OrthoDB" id="9807274at2"/>
<dbReference type="GO" id="GO:0016020">
    <property type="term" value="C:membrane"/>
    <property type="evidence" value="ECO:0007669"/>
    <property type="project" value="UniProtKB-SubCell"/>
</dbReference>
<comment type="subcellular location">
    <subcellularLocation>
        <location evidence="1">Membrane</location>
        <topology evidence="1">Multi-pass membrane protein</topology>
    </subcellularLocation>
</comment>
<proteinExistence type="predicted"/>
<keyword evidence="4 5" id="KW-0472">Membrane</keyword>
<dbReference type="STRING" id="314283.MED297_12005"/>
<dbReference type="InterPro" id="IPR020846">
    <property type="entry name" value="MFS_dom"/>
</dbReference>
<comment type="caution">
    <text evidence="7">The sequence shown here is derived from an EMBL/GenBank/DDBJ whole genome shotgun (WGS) entry which is preliminary data.</text>
</comment>
<dbReference type="PANTHER" id="PTHR42718">
    <property type="entry name" value="MAJOR FACILITATOR SUPERFAMILY MULTIDRUG TRANSPORTER MFSC"/>
    <property type="match status" value="1"/>
</dbReference>
<feature type="transmembrane region" description="Helical" evidence="5">
    <location>
        <begin position="80"/>
        <end position="99"/>
    </location>
</feature>
<reference evidence="7 8" key="1">
    <citation type="submission" date="2006-02" db="EMBL/GenBank/DDBJ databases">
        <authorList>
            <person name="Pinhassi J."/>
            <person name="Pedros-Alio C."/>
            <person name="Ferriera S."/>
            <person name="Johnson J."/>
            <person name="Kravitz S."/>
            <person name="Halpern A."/>
            <person name="Remington K."/>
            <person name="Beeson K."/>
            <person name="Tran B."/>
            <person name="Rogers Y.-H."/>
            <person name="Friedman R."/>
            <person name="Venter J.C."/>
        </authorList>
    </citation>
    <scope>NUCLEOTIDE SEQUENCE [LARGE SCALE GENOMIC DNA]</scope>
    <source>
        <strain evidence="7 8">MED297</strain>
    </source>
</reference>
<dbReference type="InterPro" id="IPR011701">
    <property type="entry name" value="MFS"/>
</dbReference>